<dbReference type="PANTHER" id="PTHR34472">
    <property type="entry name" value="SULFUR CARRIER PROTEIN THIS"/>
    <property type="match status" value="1"/>
</dbReference>
<dbReference type="SUPFAM" id="SSF54285">
    <property type="entry name" value="MoaD/ThiS"/>
    <property type="match status" value="1"/>
</dbReference>
<dbReference type="Proteomes" id="UP000322876">
    <property type="component" value="Unassembled WGS sequence"/>
</dbReference>
<dbReference type="NCBIfam" id="TIGR01683">
    <property type="entry name" value="thiS"/>
    <property type="match status" value="1"/>
</dbReference>
<comment type="caution">
    <text evidence="1">The sequence shown here is derived from an EMBL/GenBank/DDBJ whole genome shotgun (WGS) entry which is preliminary data.</text>
</comment>
<gene>
    <name evidence="1" type="primary">thiS</name>
    <name evidence="1" type="ORF">FHQ18_11380</name>
</gene>
<dbReference type="InterPro" id="IPR016155">
    <property type="entry name" value="Mopterin_synth/thiamin_S_b"/>
</dbReference>
<reference evidence="1 2" key="1">
    <citation type="submission" date="2019-06" db="EMBL/GenBank/DDBJ databases">
        <title>Genomic insights into carbon and energy metabolism of Deferribacter autotrophicus revealed new metabolic traits in the phylum Deferribacteres.</title>
        <authorList>
            <person name="Slobodkin A.I."/>
            <person name="Slobodkina G.B."/>
            <person name="Allioux M."/>
            <person name="Alain K."/>
            <person name="Jebbar M."/>
            <person name="Shadrin V."/>
            <person name="Kublanov I.V."/>
            <person name="Toshchakov S.V."/>
            <person name="Bonch-Osmolovskaya E.A."/>
        </authorList>
    </citation>
    <scope>NUCLEOTIDE SEQUENCE [LARGE SCALE GENOMIC DNA]</scope>
    <source>
        <strain evidence="1 2">SL50</strain>
    </source>
</reference>
<organism evidence="1 2">
    <name type="scientific">Deferribacter autotrophicus</name>
    <dbReference type="NCBI Taxonomy" id="500465"/>
    <lineage>
        <taxon>Bacteria</taxon>
        <taxon>Pseudomonadati</taxon>
        <taxon>Deferribacterota</taxon>
        <taxon>Deferribacteres</taxon>
        <taxon>Deferribacterales</taxon>
        <taxon>Deferribacteraceae</taxon>
        <taxon>Deferribacter</taxon>
    </lineage>
</organism>
<dbReference type="EMBL" id="VFJB01000009">
    <property type="protein sequence ID" value="KAA0257162.1"/>
    <property type="molecule type" value="Genomic_DNA"/>
</dbReference>
<sequence>MKLKVNGEEVIVKEEKLTVAELLKIKKVEDPDTVVVQLNGEFLDKSKYNNTLLKEKDEVDFLYFVGGGLI</sequence>
<dbReference type="OrthoDB" id="9810692at2"/>
<evidence type="ECO:0000313" key="2">
    <source>
        <dbReference type="Proteomes" id="UP000322876"/>
    </source>
</evidence>
<keyword evidence="2" id="KW-1185">Reference proteome</keyword>
<dbReference type="InterPro" id="IPR012675">
    <property type="entry name" value="Beta-grasp_dom_sf"/>
</dbReference>
<dbReference type="RefSeq" id="WP_149267304.1">
    <property type="nucleotide sequence ID" value="NZ_VFJB01000009.1"/>
</dbReference>
<protein>
    <submittedName>
        <fullName evidence="1">Sulfur carrier protein ThiS</fullName>
    </submittedName>
</protein>
<dbReference type="InterPro" id="IPR010035">
    <property type="entry name" value="Thi_S"/>
</dbReference>
<dbReference type="CDD" id="cd00565">
    <property type="entry name" value="Ubl_ThiS"/>
    <property type="match status" value="1"/>
</dbReference>
<name>A0A5A8F044_9BACT</name>
<dbReference type="Pfam" id="PF02597">
    <property type="entry name" value="ThiS"/>
    <property type="match status" value="1"/>
</dbReference>
<evidence type="ECO:0000313" key="1">
    <source>
        <dbReference type="EMBL" id="KAA0257162.1"/>
    </source>
</evidence>
<dbReference type="InterPro" id="IPR003749">
    <property type="entry name" value="ThiS/MoaD-like"/>
</dbReference>
<dbReference type="Gene3D" id="3.10.20.30">
    <property type="match status" value="1"/>
</dbReference>
<accession>A0A5A8F044</accession>
<dbReference type="PANTHER" id="PTHR34472:SF1">
    <property type="entry name" value="SULFUR CARRIER PROTEIN THIS"/>
    <property type="match status" value="1"/>
</dbReference>
<dbReference type="AlphaFoldDB" id="A0A5A8F044"/>
<proteinExistence type="predicted"/>